<dbReference type="EMBL" id="CP013023">
    <property type="protein sequence ID" value="ANF97706.1"/>
    <property type="molecule type" value="Genomic_DNA"/>
</dbReference>
<dbReference type="Pfam" id="PF11877">
    <property type="entry name" value="DUF3397"/>
    <property type="match status" value="1"/>
</dbReference>
<keyword evidence="3" id="KW-1185">Reference proteome</keyword>
<keyword evidence="1" id="KW-0472">Membrane</keyword>
<dbReference type="RefSeq" id="WP_060535802.1">
    <property type="nucleotide sequence ID" value="NZ_CP013023.1"/>
</dbReference>
<evidence type="ECO:0000313" key="2">
    <source>
        <dbReference type="EMBL" id="ANF97706.1"/>
    </source>
</evidence>
<dbReference type="InterPro" id="IPR024515">
    <property type="entry name" value="DUF3397"/>
</dbReference>
<feature type="transmembrane region" description="Helical" evidence="1">
    <location>
        <begin position="41"/>
        <end position="64"/>
    </location>
</feature>
<feature type="transmembrane region" description="Helical" evidence="1">
    <location>
        <begin position="107"/>
        <end position="128"/>
    </location>
</feature>
<reference evidence="2 3" key="2">
    <citation type="journal article" date="2016" name="Int. J. Syst. Evol. Microbiol.">
        <title>Paenibacillus bovis sp. nov., isolated from raw yak (Bos grunniens) milk.</title>
        <authorList>
            <person name="Gao C."/>
            <person name="Han J."/>
            <person name="Liu Z."/>
            <person name="Xu X."/>
            <person name="Hang F."/>
            <person name="Wu Z."/>
        </authorList>
    </citation>
    <scope>NUCLEOTIDE SEQUENCE [LARGE SCALE GENOMIC DNA]</scope>
    <source>
        <strain evidence="2 3">BD3526</strain>
    </source>
</reference>
<keyword evidence="1" id="KW-1133">Transmembrane helix</keyword>
<evidence type="ECO:0000313" key="3">
    <source>
        <dbReference type="Proteomes" id="UP000078148"/>
    </source>
</evidence>
<feature type="transmembrane region" description="Helical" evidence="1">
    <location>
        <begin position="6"/>
        <end position="29"/>
    </location>
</feature>
<accession>A0A172ZJ80</accession>
<sequence>MGGFFGWLLNGAIFLSLVPFIPFLAVYLISRFKKEPKKKAAGNAMDVTTPFLYISVAALFNIIFNSQMGFYIFLLILLLALGIIGSAQNRLKGKVDFQRLFRAVWRLSFLFLSLGYIVLLLIAVLQYITR</sequence>
<dbReference type="Proteomes" id="UP000078148">
    <property type="component" value="Chromosome"/>
</dbReference>
<reference evidence="3" key="1">
    <citation type="submission" date="2015-10" db="EMBL/GenBank/DDBJ databases">
        <title>Genome of Paenibacillus bovis sp. nov.</title>
        <authorList>
            <person name="Wu Z."/>
            <person name="Gao C."/>
            <person name="Liu Z."/>
            <person name="Zheng H."/>
        </authorList>
    </citation>
    <scope>NUCLEOTIDE SEQUENCE [LARGE SCALE GENOMIC DNA]</scope>
    <source>
        <strain evidence="3">BD3526</strain>
    </source>
</reference>
<organism evidence="2 3">
    <name type="scientific">Paenibacillus bovis</name>
    <dbReference type="NCBI Taxonomy" id="1616788"/>
    <lineage>
        <taxon>Bacteria</taxon>
        <taxon>Bacillati</taxon>
        <taxon>Bacillota</taxon>
        <taxon>Bacilli</taxon>
        <taxon>Bacillales</taxon>
        <taxon>Paenibacillaceae</taxon>
        <taxon>Paenibacillus</taxon>
    </lineage>
</organism>
<dbReference type="STRING" id="1616788.AR543_17955"/>
<keyword evidence="1" id="KW-0812">Transmembrane</keyword>
<dbReference type="AlphaFoldDB" id="A0A172ZJ80"/>
<evidence type="ECO:0000256" key="1">
    <source>
        <dbReference type="SAM" id="Phobius"/>
    </source>
</evidence>
<dbReference type="KEGG" id="pbv:AR543_17955"/>
<evidence type="ECO:0008006" key="4">
    <source>
        <dbReference type="Google" id="ProtNLM"/>
    </source>
</evidence>
<proteinExistence type="predicted"/>
<protein>
    <recommendedName>
        <fullName evidence="4">DUF3397 domain-containing protein</fullName>
    </recommendedName>
</protein>
<dbReference type="OrthoDB" id="2661791at2"/>
<name>A0A172ZJ80_9BACL</name>
<gene>
    <name evidence="2" type="ORF">AR543_17955</name>
</gene>
<feature type="transmembrane region" description="Helical" evidence="1">
    <location>
        <begin position="70"/>
        <end position="87"/>
    </location>
</feature>